<dbReference type="Gene3D" id="6.10.280.50">
    <property type="match status" value="1"/>
</dbReference>
<name>A0A6A4R888_9RHOB</name>
<gene>
    <name evidence="1" type="ORF">GP644_18755</name>
</gene>
<dbReference type="RefSeq" id="WP_157023220.1">
    <property type="nucleotide sequence ID" value="NZ_WSFO01000012.1"/>
</dbReference>
<protein>
    <submittedName>
        <fullName evidence="1">DUF465 domain-containing protein</fullName>
    </submittedName>
</protein>
<evidence type="ECO:0000313" key="1">
    <source>
        <dbReference type="EMBL" id="KAE9627622.1"/>
    </source>
</evidence>
<dbReference type="InterPro" id="IPR007420">
    <property type="entry name" value="DUF465"/>
</dbReference>
<dbReference type="Proteomes" id="UP000441586">
    <property type="component" value="Unassembled WGS sequence"/>
</dbReference>
<evidence type="ECO:0000313" key="2">
    <source>
        <dbReference type="Proteomes" id="UP000441586"/>
    </source>
</evidence>
<organism evidence="1 2">
    <name type="scientific">Parasedimentitalea maritima</name>
    <dbReference type="NCBI Taxonomy" id="2578117"/>
    <lineage>
        <taxon>Bacteria</taxon>
        <taxon>Pseudomonadati</taxon>
        <taxon>Pseudomonadota</taxon>
        <taxon>Alphaproteobacteria</taxon>
        <taxon>Rhodobacterales</taxon>
        <taxon>Paracoccaceae</taxon>
        <taxon>Parasedimentitalea</taxon>
    </lineage>
</organism>
<accession>A0A6A4R888</accession>
<comment type="caution">
    <text evidence="1">The sequence shown here is derived from an EMBL/GenBank/DDBJ whole genome shotgun (WGS) entry which is preliminary data.</text>
</comment>
<sequence length="79" mass="8710">MANTPHELAAEFPDKSGAISALKQSDAHFARLADEYHEVNRAVHRAETNVEPASEQAEAELRKTRAALKDKIWGILSKA</sequence>
<dbReference type="EMBL" id="WSFO01000012">
    <property type="protein sequence ID" value="KAE9627622.1"/>
    <property type="molecule type" value="Genomic_DNA"/>
</dbReference>
<proteinExistence type="predicted"/>
<reference evidence="1 2" key="1">
    <citation type="submission" date="2019-12" db="EMBL/GenBank/DDBJ databases">
        <authorList>
            <person name="Zhang Y.-J."/>
        </authorList>
    </citation>
    <scope>NUCLEOTIDE SEQUENCE [LARGE SCALE GENOMIC DNA]</scope>
    <source>
        <strain evidence="1 2">H18S-6</strain>
    </source>
</reference>
<dbReference type="AlphaFoldDB" id="A0A6A4R888"/>
<dbReference type="InterPro" id="IPR038444">
    <property type="entry name" value="DUF465_sf"/>
</dbReference>
<dbReference type="Pfam" id="PF04325">
    <property type="entry name" value="DUF465"/>
    <property type="match status" value="1"/>
</dbReference>